<evidence type="ECO:0000313" key="3">
    <source>
        <dbReference type="Proteomes" id="UP001153269"/>
    </source>
</evidence>
<dbReference type="EMBL" id="CADEAL010001019">
    <property type="protein sequence ID" value="CAB1428100.1"/>
    <property type="molecule type" value="Genomic_DNA"/>
</dbReference>
<dbReference type="Proteomes" id="UP001153269">
    <property type="component" value="Unassembled WGS sequence"/>
</dbReference>
<feature type="region of interest" description="Disordered" evidence="1">
    <location>
        <begin position="54"/>
        <end position="86"/>
    </location>
</feature>
<gene>
    <name evidence="2" type="ORF">PLEPLA_LOCUS16054</name>
</gene>
<sequence length="122" mass="13072">MGVRGNACETDETSQTCAELHQQRETGGGRSSSNTGRRCNFGICACIWRTRLSTGGGTAARTRGASAATPSARPEPSRSARPEKQLSSQLWFAGGKPSGAGRLFSHELHRFWRSEGSEEAES</sequence>
<organism evidence="2 3">
    <name type="scientific">Pleuronectes platessa</name>
    <name type="common">European plaice</name>
    <dbReference type="NCBI Taxonomy" id="8262"/>
    <lineage>
        <taxon>Eukaryota</taxon>
        <taxon>Metazoa</taxon>
        <taxon>Chordata</taxon>
        <taxon>Craniata</taxon>
        <taxon>Vertebrata</taxon>
        <taxon>Euteleostomi</taxon>
        <taxon>Actinopterygii</taxon>
        <taxon>Neopterygii</taxon>
        <taxon>Teleostei</taxon>
        <taxon>Neoteleostei</taxon>
        <taxon>Acanthomorphata</taxon>
        <taxon>Carangaria</taxon>
        <taxon>Pleuronectiformes</taxon>
        <taxon>Pleuronectoidei</taxon>
        <taxon>Pleuronectidae</taxon>
        <taxon>Pleuronectes</taxon>
    </lineage>
</organism>
<feature type="compositionally biased region" description="Basic and acidic residues" evidence="1">
    <location>
        <begin position="75"/>
        <end position="84"/>
    </location>
</feature>
<evidence type="ECO:0000313" key="2">
    <source>
        <dbReference type="EMBL" id="CAB1428100.1"/>
    </source>
</evidence>
<evidence type="ECO:0000256" key="1">
    <source>
        <dbReference type="SAM" id="MobiDB-lite"/>
    </source>
</evidence>
<accession>A0A9N7YE31</accession>
<keyword evidence="3" id="KW-1185">Reference proteome</keyword>
<feature type="compositionally biased region" description="Low complexity" evidence="1">
    <location>
        <begin position="54"/>
        <end position="72"/>
    </location>
</feature>
<dbReference type="AlphaFoldDB" id="A0A9N7YE31"/>
<reference evidence="2" key="1">
    <citation type="submission" date="2020-03" db="EMBL/GenBank/DDBJ databases">
        <authorList>
            <person name="Weist P."/>
        </authorList>
    </citation>
    <scope>NUCLEOTIDE SEQUENCE</scope>
</reference>
<protein>
    <submittedName>
        <fullName evidence="2">Uncharacterized protein</fullName>
    </submittedName>
</protein>
<feature type="region of interest" description="Disordered" evidence="1">
    <location>
        <begin position="1"/>
        <end position="38"/>
    </location>
</feature>
<proteinExistence type="predicted"/>
<comment type="caution">
    <text evidence="2">The sequence shown here is derived from an EMBL/GenBank/DDBJ whole genome shotgun (WGS) entry which is preliminary data.</text>
</comment>
<name>A0A9N7YE31_PLEPL</name>